<evidence type="ECO:0000256" key="4">
    <source>
        <dbReference type="ARBA" id="ARBA00022912"/>
    </source>
</evidence>
<evidence type="ECO:0000256" key="5">
    <source>
        <dbReference type="RuleBase" id="RU003465"/>
    </source>
</evidence>
<dbReference type="AlphaFoldDB" id="A0A7S3PHU9"/>
<dbReference type="InterPro" id="IPR001932">
    <property type="entry name" value="PPM-type_phosphatase-like_dom"/>
</dbReference>
<dbReference type="PROSITE" id="PS51746">
    <property type="entry name" value="PPM_2"/>
    <property type="match status" value="1"/>
</dbReference>
<dbReference type="SUPFAM" id="SSF81606">
    <property type="entry name" value="PP2C-like"/>
    <property type="match status" value="1"/>
</dbReference>
<dbReference type="Gene3D" id="3.60.40.10">
    <property type="entry name" value="PPM-type phosphatase domain"/>
    <property type="match status" value="1"/>
</dbReference>
<evidence type="ECO:0000256" key="1">
    <source>
        <dbReference type="ARBA" id="ARBA00004170"/>
    </source>
</evidence>
<evidence type="ECO:0000259" key="6">
    <source>
        <dbReference type="PROSITE" id="PS51746"/>
    </source>
</evidence>
<keyword evidence="3 5" id="KW-0378">Hydrolase</keyword>
<evidence type="ECO:0000256" key="3">
    <source>
        <dbReference type="ARBA" id="ARBA00022801"/>
    </source>
</evidence>
<dbReference type="GO" id="GO:0016020">
    <property type="term" value="C:membrane"/>
    <property type="evidence" value="ECO:0007669"/>
    <property type="project" value="UniProtKB-SubCell"/>
</dbReference>
<dbReference type="PROSITE" id="PS01032">
    <property type="entry name" value="PPM_1"/>
    <property type="match status" value="1"/>
</dbReference>
<protein>
    <recommendedName>
        <fullName evidence="6">PPM-type phosphatase domain-containing protein</fullName>
    </recommendedName>
</protein>
<dbReference type="PANTHER" id="PTHR47992">
    <property type="entry name" value="PROTEIN PHOSPHATASE"/>
    <property type="match status" value="1"/>
</dbReference>
<evidence type="ECO:0000313" key="7">
    <source>
        <dbReference type="EMBL" id="CAE0439541.1"/>
    </source>
</evidence>
<dbReference type="CDD" id="cd00143">
    <property type="entry name" value="PP2Cc"/>
    <property type="match status" value="1"/>
</dbReference>
<name>A0A7S3PHU9_9STRA</name>
<dbReference type="Pfam" id="PF00481">
    <property type="entry name" value="PP2C"/>
    <property type="match status" value="1"/>
</dbReference>
<keyword evidence="2" id="KW-0479">Metal-binding</keyword>
<dbReference type="GO" id="GO:0046872">
    <property type="term" value="F:metal ion binding"/>
    <property type="evidence" value="ECO:0007669"/>
    <property type="project" value="UniProtKB-KW"/>
</dbReference>
<comment type="similarity">
    <text evidence="5">Belongs to the PP2C family.</text>
</comment>
<evidence type="ECO:0000256" key="2">
    <source>
        <dbReference type="ARBA" id="ARBA00022723"/>
    </source>
</evidence>
<dbReference type="InterPro" id="IPR000222">
    <property type="entry name" value="PP2C_BS"/>
</dbReference>
<gene>
    <name evidence="7" type="ORF">ASTO00021_LOCUS9737</name>
</gene>
<accession>A0A7S3PHU9</accession>
<proteinExistence type="inferred from homology"/>
<comment type="subcellular location">
    <subcellularLocation>
        <location evidence="1">Membrane</location>
        <topology evidence="1">Peripheral membrane protein</topology>
    </subcellularLocation>
</comment>
<keyword evidence="4 5" id="KW-0904">Protein phosphatase</keyword>
<dbReference type="GO" id="GO:0004722">
    <property type="term" value="F:protein serine/threonine phosphatase activity"/>
    <property type="evidence" value="ECO:0007669"/>
    <property type="project" value="InterPro"/>
</dbReference>
<dbReference type="EMBL" id="HBIN01012915">
    <property type="protein sequence ID" value="CAE0439541.1"/>
    <property type="molecule type" value="Transcribed_RNA"/>
</dbReference>
<dbReference type="InterPro" id="IPR015655">
    <property type="entry name" value="PP2C"/>
</dbReference>
<dbReference type="SMART" id="SM00332">
    <property type="entry name" value="PP2Cc"/>
    <property type="match status" value="1"/>
</dbReference>
<feature type="domain" description="PPM-type phosphatase" evidence="6">
    <location>
        <begin position="27"/>
        <end position="310"/>
    </location>
</feature>
<reference evidence="7" key="1">
    <citation type="submission" date="2021-01" db="EMBL/GenBank/DDBJ databases">
        <authorList>
            <person name="Corre E."/>
            <person name="Pelletier E."/>
            <person name="Niang G."/>
            <person name="Scheremetjew M."/>
            <person name="Finn R."/>
            <person name="Kale V."/>
            <person name="Holt S."/>
            <person name="Cochrane G."/>
            <person name="Meng A."/>
            <person name="Brown T."/>
            <person name="Cohen L."/>
        </authorList>
    </citation>
    <scope>NUCLEOTIDE SEQUENCE</scope>
    <source>
        <strain evidence="7">GSBS06</strain>
    </source>
</reference>
<organism evidence="7">
    <name type="scientific">Aplanochytrium stocchinoi</name>
    <dbReference type="NCBI Taxonomy" id="215587"/>
    <lineage>
        <taxon>Eukaryota</taxon>
        <taxon>Sar</taxon>
        <taxon>Stramenopiles</taxon>
        <taxon>Bigyra</taxon>
        <taxon>Labyrinthulomycetes</taxon>
        <taxon>Thraustochytrida</taxon>
        <taxon>Thraustochytriidae</taxon>
        <taxon>Aplanochytrium</taxon>
    </lineage>
</organism>
<dbReference type="InterPro" id="IPR036457">
    <property type="entry name" value="PPM-type-like_dom_sf"/>
</dbReference>
<sequence>MKDVSSAAYSSLKHVTHDISLCFKQNRVAAKTDIGSKGINQDAFILEPKFREGEALIGVFDGHGEYGLEIAEATKAILPEKIKEFSITLSPQAALKAGFAETQKLLVENFNEKSKTSGATATLVWLCSDRAYIANVGDSSACLIKMRKDSTINSETFLKSNFTYGELVSTDHRPELSSERERVEKAGGLVVNNRYGKDTVSVGPYRILRPNLDSPGLMITRSFGDVEAHEYCGCISEPDVQVHRWTHRDALLVVATDGLWDVLDYKTLGHICQDLLLNTDSPEIMAEELLKKAIEAKSGVDNTTVIVININDGKNKSNACNIL</sequence>